<dbReference type="GO" id="GO:0005768">
    <property type="term" value="C:endosome"/>
    <property type="evidence" value="ECO:0007669"/>
    <property type="project" value="TreeGrafter"/>
</dbReference>
<gene>
    <name evidence="3" type="ORF">KOW79_007348</name>
</gene>
<dbReference type="PANTHER" id="PTHR22775:SF48">
    <property type="entry name" value="SORTING NEXIN-25"/>
    <property type="match status" value="1"/>
</dbReference>
<dbReference type="InterPro" id="IPR013937">
    <property type="entry name" value="Sorting_nexin_C"/>
</dbReference>
<sequence length="816" mass="93118">MPFLEQAVPGKSKLCESSTQTERVADEDISQLRHKSETGHIVGSDEPDTAIRTVQKASQQSRFPNIQRSLQHMFKCVYTHLVLPWSTFPELGNKQPLHTAFLKEFNFVMDEIICKAKDMDLSVTALGCIQILTKHLHNTKQSEGSPAFSSKAEEIAEVRDFCSVLIHNLLPKHLWEPNVYYCALQEILALKVLALVTLLSDPDNVNHLIVSQLDQTQMEILIEETPDQDRDILLSRLSESSDALHSETEDHPCEEHKAKKKAKKIKEKFSQVFSFVNPKKTKLKSNKKKVREKPMSYRRPALIETDCTNSNEGSICESIDDNLESLTLFIEEEMMEFKLSYEMWRAGNWAVTVTNVQMEEDELCFTFHLEDRNNPENFHWDVKRNQSVVIEFYYQCKKIGHLPSLMTIAEKPKAEWNMEEARTILEQSLQDLVANEEFGNSELVFKFLGPLDWIQHEEERDKGVWFLLGEIASFLTPGQDDDEISNLKGDEKEHEVVHECNTSEATPQLDLEATQPMCTDTLESQDKESDDELEADGGNVHTLDQMPTCTTEQQNTDHTAHPAEMKDVQLNIAHFAARTKYLKFEHNFKQRAAACSASESDEDRSIHCSTDTLLNCKCTGNISKEENLPQRKPSDTDKPEKKGKNPHLEEQMLSQSSGEKKISISLEQPEANKVIFDLLKEISGNSYTFKLIKAVVTPFTPLINKKLNAFLNKMNPSEAQIASYIDSLCENIWPDPAVPQPPPQSSDKNEIKQKAMQIMTSKFSGLAVINKTNVESIFKTFQNAEENKKLVYMLLKYLLRRFLPGEPGFNVMSKYM</sequence>
<dbReference type="OrthoDB" id="120967at2759"/>
<dbReference type="EMBL" id="JAHKSW010000008">
    <property type="protein sequence ID" value="KAG7329174.1"/>
    <property type="molecule type" value="Genomic_DNA"/>
</dbReference>
<dbReference type="PANTHER" id="PTHR22775">
    <property type="entry name" value="SORTING NEXIN"/>
    <property type="match status" value="1"/>
</dbReference>
<feature type="region of interest" description="Disordered" evidence="1">
    <location>
        <begin position="1"/>
        <end position="20"/>
    </location>
</feature>
<evidence type="ECO:0000313" key="3">
    <source>
        <dbReference type="EMBL" id="KAG7329174.1"/>
    </source>
</evidence>
<feature type="region of interest" description="Disordered" evidence="1">
    <location>
        <begin position="524"/>
        <end position="545"/>
    </location>
</feature>
<feature type="compositionally biased region" description="Basic and acidic residues" evidence="1">
    <location>
        <begin position="624"/>
        <end position="650"/>
    </location>
</feature>
<accession>A0A9D3NVW4</accession>
<evidence type="ECO:0000313" key="4">
    <source>
        <dbReference type="Proteomes" id="UP000824219"/>
    </source>
</evidence>
<dbReference type="GO" id="GO:0035091">
    <property type="term" value="F:phosphatidylinositol binding"/>
    <property type="evidence" value="ECO:0007669"/>
    <property type="project" value="TreeGrafter"/>
</dbReference>
<reference evidence="3 4" key="1">
    <citation type="submission" date="2021-06" db="EMBL/GenBank/DDBJ databases">
        <title>Chromosome-level genome assembly of the red-tail catfish (Hemibagrus wyckioides).</title>
        <authorList>
            <person name="Shao F."/>
        </authorList>
    </citation>
    <scope>NUCLEOTIDE SEQUENCE [LARGE SCALE GENOMIC DNA]</scope>
    <source>
        <strain evidence="3">EC202008001</strain>
        <tissue evidence="3">Blood</tissue>
    </source>
</reference>
<dbReference type="Pfam" id="PF08628">
    <property type="entry name" value="Nexin_C"/>
    <property type="match status" value="1"/>
</dbReference>
<keyword evidence="4" id="KW-1185">Reference proteome</keyword>
<comment type="caution">
    <text evidence="3">The sequence shown here is derived from an EMBL/GenBank/DDBJ whole genome shotgun (WGS) entry which is preliminary data.</text>
</comment>
<dbReference type="Proteomes" id="UP000824219">
    <property type="component" value="Linkage Group LG08"/>
</dbReference>
<evidence type="ECO:0000259" key="2">
    <source>
        <dbReference type="Pfam" id="PF08628"/>
    </source>
</evidence>
<name>A0A9D3NVW4_9TELE</name>
<protein>
    <recommendedName>
        <fullName evidence="2">Sorting nexin C-terminal domain-containing protein</fullName>
    </recommendedName>
</protein>
<organism evidence="3 4">
    <name type="scientific">Hemibagrus wyckioides</name>
    <dbReference type="NCBI Taxonomy" id="337641"/>
    <lineage>
        <taxon>Eukaryota</taxon>
        <taxon>Metazoa</taxon>
        <taxon>Chordata</taxon>
        <taxon>Craniata</taxon>
        <taxon>Vertebrata</taxon>
        <taxon>Euteleostomi</taxon>
        <taxon>Actinopterygii</taxon>
        <taxon>Neopterygii</taxon>
        <taxon>Teleostei</taxon>
        <taxon>Ostariophysi</taxon>
        <taxon>Siluriformes</taxon>
        <taxon>Bagridae</taxon>
        <taxon>Hemibagrus</taxon>
    </lineage>
</organism>
<evidence type="ECO:0000256" key="1">
    <source>
        <dbReference type="SAM" id="MobiDB-lite"/>
    </source>
</evidence>
<proteinExistence type="predicted"/>
<feature type="domain" description="Sorting nexin C-terminal" evidence="2">
    <location>
        <begin position="695"/>
        <end position="763"/>
    </location>
</feature>
<dbReference type="AlphaFoldDB" id="A0A9D3NVW4"/>
<feature type="region of interest" description="Disordered" evidence="1">
    <location>
        <begin position="624"/>
        <end position="659"/>
    </location>
</feature>